<organism evidence="5 6">
    <name type="scientific">Acyrthosiphon pisum</name>
    <name type="common">Pea aphid</name>
    <dbReference type="NCBI Taxonomy" id="7029"/>
    <lineage>
        <taxon>Eukaryota</taxon>
        <taxon>Metazoa</taxon>
        <taxon>Ecdysozoa</taxon>
        <taxon>Arthropoda</taxon>
        <taxon>Hexapoda</taxon>
        <taxon>Insecta</taxon>
        <taxon>Pterygota</taxon>
        <taxon>Neoptera</taxon>
        <taxon>Paraneoptera</taxon>
        <taxon>Hemiptera</taxon>
        <taxon>Sternorrhyncha</taxon>
        <taxon>Aphidomorpha</taxon>
        <taxon>Aphidoidea</taxon>
        <taxon>Aphididae</taxon>
        <taxon>Macrosiphini</taxon>
        <taxon>Acyrthosiphon</taxon>
    </lineage>
</organism>
<dbReference type="GO" id="GO:0016765">
    <property type="term" value="F:transferase activity, transferring alkyl or aryl (other than methyl) groups"/>
    <property type="evidence" value="ECO:0007669"/>
    <property type="project" value="InterPro"/>
</dbReference>
<keyword evidence="3" id="KW-0808">Transferase</keyword>
<comment type="catalytic activity">
    <reaction evidence="1">
        <text>2 (2E,6E,10E)-geranylgeranyl diphosphate = 15-cis-phytoene + 2 diphosphate</text>
        <dbReference type="Rhea" id="RHEA:34475"/>
        <dbReference type="ChEBI" id="CHEBI:27787"/>
        <dbReference type="ChEBI" id="CHEBI:33019"/>
        <dbReference type="ChEBI" id="CHEBI:58756"/>
        <dbReference type="EC" id="2.5.1.32"/>
    </reaction>
</comment>
<dbReference type="SFLD" id="SFLDS00005">
    <property type="entry name" value="Isoprenoid_Synthase_Type_I"/>
    <property type="match status" value="1"/>
</dbReference>
<dbReference type="GeneID" id="103308018"/>
<reference evidence="5" key="2">
    <citation type="submission" date="2022-06" db="UniProtKB">
        <authorList>
            <consortium name="EnsemblMetazoa"/>
        </authorList>
    </citation>
    <scope>IDENTIFICATION</scope>
</reference>
<dbReference type="OrthoDB" id="6572830at2759"/>
<evidence type="ECO:0000313" key="5">
    <source>
        <dbReference type="EnsemblMetazoa" id="XP_008178846.2"/>
    </source>
</evidence>
<dbReference type="PROSITE" id="PS01045">
    <property type="entry name" value="SQUALEN_PHYTOEN_SYN_2"/>
    <property type="match status" value="1"/>
</dbReference>
<dbReference type="Gene3D" id="1.10.600.10">
    <property type="entry name" value="Farnesyl Diphosphate Synthase"/>
    <property type="match status" value="1"/>
</dbReference>
<evidence type="ECO:0000256" key="2">
    <source>
        <dbReference type="ARBA" id="ARBA00012396"/>
    </source>
</evidence>
<keyword evidence="4" id="KW-0125">Carotenoid biosynthesis</keyword>
<dbReference type="InterPro" id="IPR008949">
    <property type="entry name" value="Isoprenoid_synthase_dom_sf"/>
</dbReference>
<dbReference type="EnsemblMetazoa" id="XM_008180624.2">
    <property type="protein sequence ID" value="XP_008178846.2"/>
    <property type="gene ID" value="LOC103308018"/>
</dbReference>
<evidence type="ECO:0000256" key="3">
    <source>
        <dbReference type="ARBA" id="ARBA00022679"/>
    </source>
</evidence>
<dbReference type="RefSeq" id="XP_008178846.2">
    <property type="nucleotide sequence ID" value="XM_008180624.2"/>
</dbReference>
<proteinExistence type="predicted"/>
<reference evidence="6" key="1">
    <citation type="submission" date="2010-06" db="EMBL/GenBank/DDBJ databases">
        <authorList>
            <person name="Jiang H."/>
            <person name="Abraham K."/>
            <person name="Ali S."/>
            <person name="Alsbrooks S.L."/>
            <person name="Anim B.N."/>
            <person name="Anosike U.S."/>
            <person name="Attaway T."/>
            <person name="Bandaranaike D.P."/>
            <person name="Battles P.K."/>
            <person name="Bell S.N."/>
            <person name="Bell A.V."/>
            <person name="Beltran B."/>
            <person name="Bickham C."/>
            <person name="Bustamante Y."/>
            <person name="Caleb T."/>
            <person name="Canada A."/>
            <person name="Cardenas V."/>
            <person name="Carter K."/>
            <person name="Chacko J."/>
            <person name="Chandrabose M.N."/>
            <person name="Chavez D."/>
            <person name="Chavez A."/>
            <person name="Chen L."/>
            <person name="Chu H.-S."/>
            <person name="Claassen K.J."/>
            <person name="Cockrell R."/>
            <person name="Collins M."/>
            <person name="Cooper J.A."/>
            <person name="Cree A."/>
            <person name="Curry S.M."/>
            <person name="Da Y."/>
            <person name="Dao M.D."/>
            <person name="Das B."/>
            <person name="Davila M.-L."/>
            <person name="Davy-Carroll L."/>
            <person name="Denson S."/>
            <person name="Dinh H."/>
            <person name="Ebong V.E."/>
            <person name="Edwards J.R."/>
            <person name="Egan A."/>
            <person name="El-Daye J."/>
            <person name="Escobedo L."/>
            <person name="Fernandez S."/>
            <person name="Fernando P.R."/>
            <person name="Flagg N."/>
            <person name="Forbes L.D."/>
            <person name="Fowler R.G."/>
            <person name="Fu Q."/>
            <person name="Gabisi R.A."/>
            <person name="Ganer J."/>
            <person name="Garbino Pronczuk A."/>
            <person name="Garcia R.M."/>
            <person name="Garner T."/>
            <person name="Garrett T.E."/>
            <person name="Gonzalez D.A."/>
            <person name="Hamid H."/>
            <person name="Hawkins E.S."/>
            <person name="Hirani K."/>
            <person name="Hogues M.E."/>
            <person name="Hollins B."/>
            <person name="Hsiao C.-H."/>
            <person name="Jabil R."/>
            <person name="James M.L."/>
            <person name="Jhangiani S.N."/>
            <person name="Johnson B."/>
            <person name="Johnson Q."/>
            <person name="Joshi V."/>
            <person name="Kalu J.B."/>
            <person name="Kam C."/>
            <person name="Kashfia A."/>
            <person name="Keebler J."/>
            <person name="Kisamo H."/>
            <person name="Kovar C.L."/>
            <person name="Lago L.A."/>
            <person name="Lai C.-Y."/>
            <person name="Laidlaw J."/>
            <person name="Lara F."/>
            <person name="Le T.-K."/>
            <person name="Lee S.L."/>
            <person name="Legall F.H."/>
            <person name="Lemon S.J."/>
            <person name="Lewis L.R."/>
            <person name="Li B."/>
            <person name="Liu Y."/>
            <person name="Liu Y.-S."/>
            <person name="Lopez J."/>
            <person name="Lozado R.J."/>
            <person name="Lu J."/>
            <person name="Madu R.C."/>
            <person name="Maheshwari M."/>
            <person name="Maheshwari R."/>
            <person name="Malloy K."/>
            <person name="Martinez E."/>
            <person name="Mathew T."/>
            <person name="Mercado I.C."/>
            <person name="Mercado C."/>
            <person name="Meyer B."/>
            <person name="Montgomery K."/>
            <person name="Morgan M.B."/>
            <person name="Munidasa M."/>
            <person name="Nazareth L.V."/>
            <person name="Nelson J."/>
            <person name="Ng B.M."/>
            <person name="Nguyen N.B."/>
            <person name="Nguyen P.Q."/>
            <person name="Nguyen T."/>
            <person name="Obregon M."/>
            <person name="Okwuonu G.O."/>
            <person name="Onwere C.G."/>
            <person name="Orozco G."/>
            <person name="Parra A."/>
            <person name="Patel S."/>
            <person name="Patil S."/>
            <person name="Perez A."/>
            <person name="Perez Y."/>
            <person name="Pham C."/>
            <person name="Primus E.L."/>
            <person name="Pu L.-L."/>
            <person name="Puazo M."/>
            <person name="Qin X."/>
            <person name="Quiroz J.B."/>
            <person name="Reese J."/>
            <person name="Richards S."/>
            <person name="Rives C.M."/>
            <person name="Robberts R."/>
            <person name="Ruiz S.J."/>
            <person name="Ruiz M.J."/>
            <person name="Santibanez J."/>
            <person name="Schneider B.W."/>
            <person name="Sisson I."/>
            <person name="Smith M."/>
            <person name="Sodergren E."/>
            <person name="Song X.-Z."/>
            <person name="Song B.B."/>
            <person name="Summersgill H."/>
            <person name="Thelus R."/>
            <person name="Thornton R.D."/>
            <person name="Trejos Z.Y."/>
            <person name="Usmani K."/>
            <person name="Vattathil S."/>
            <person name="Villasana D."/>
            <person name="Walker D.L."/>
            <person name="Wang S."/>
            <person name="Wang K."/>
            <person name="White C.S."/>
            <person name="Williams A.C."/>
            <person name="Williamson J."/>
            <person name="Wilson K."/>
            <person name="Woghiren I.O."/>
            <person name="Woodworth J.R."/>
            <person name="Worley K.C."/>
            <person name="Wright R.A."/>
            <person name="Wu W."/>
            <person name="Young L."/>
            <person name="Zhang L."/>
            <person name="Zhang J."/>
            <person name="Zhu Y."/>
            <person name="Muzny D.M."/>
            <person name="Weinstock G."/>
            <person name="Gibbs R.A."/>
        </authorList>
    </citation>
    <scope>NUCLEOTIDE SEQUENCE [LARGE SCALE GENOMIC DNA]</scope>
    <source>
        <strain evidence="6">LSR1</strain>
    </source>
</reference>
<dbReference type="SFLD" id="SFLDG01018">
    <property type="entry name" value="Squalene/Phytoene_Synthase_Lik"/>
    <property type="match status" value="1"/>
</dbReference>
<dbReference type="GO" id="GO:0016117">
    <property type="term" value="P:carotenoid biosynthetic process"/>
    <property type="evidence" value="ECO:0007669"/>
    <property type="project" value="UniProtKB-KW"/>
</dbReference>
<accession>A0A8R1X2Z1</accession>
<evidence type="ECO:0000256" key="4">
    <source>
        <dbReference type="ARBA" id="ARBA00022746"/>
    </source>
</evidence>
<dbReference type="PANTHER" id="PTHR31480">
    <property type="entry name" value="BIFUNCTIONAL LYCOPENE CYCLASE/PHYTOENE SYNTHASE"/>
    <property type="match status" value="1"/>
</dbReference>
<evidence type="ECO:0000256" key="1">
    <source>
        <dbReference type="ARBA" id="ARBA00001805"/>
    </source>
</evidence>
<sequence>MVVMAGACYDKTYGMIVSFTLIYPHQFGISKKFICQMFEAFATSECSLPSIVTEDLTSNLKSLDHSNIMATSCYLFHYGIRMDLVSGYSFGRFTDNIIDDASKMKVKQLKLKLFQQFIGECFSDRKSDYEVKSEPHEVNIDWALYECDFTDREMASLRSFSRMAFFLARKPYEELLAGYKYDLANTSYKTEQDILKYFTLVARSIGLMCIFPFLYRYNIDKYDFVEKDDYEIKKAYQLGNSLQFVNISRDIVSDSESWGRCYLPTDYLEDEKIDVSILCQEKKPRSLGNDKLNRYADKMKELSDKHLMEAVDVIWRLPIDLRGSILTSIEIYRGIYYTIKSSPTFPTKAKVSRWDKCKIIF</sequence>
<dbReference type="SUPFAM" id="SSF48576">
    <property type="entry name" value="Terpenoid synthases"/>
    <property type="match status" value="1"/>
</dbReference>
<dbReference type="InterPro" id="IPR002060">
    <property type="entry name" value="Squ/phyt_synthse"/>
</dbReference>
<name>A0A8R1X2Z1_ACYPI</name>
<dbReference type="Proteomes" id="UP000007819">
    <property type="component" value="Chromosome A1"/>
</dbReference>
<dbReference type="EC" id="2.5.1.32" evidence="2"/>
<protein>
    <recommendedName>
        <fullName evidence="2">15-cis-phytoene synthase</fullName>
        <ecNumber evidence="2">2.5.1.32</ecNumber>
    </recommendedName>
</protein>
<dbReference type="AlphaFoldDB" id="A0A8R1X2Z1"/>
<evidence type="ECO:0000313" key="6">
    <source>
        <dbReference type="Proteomes" id="UP000007819"/>
    </source>
</evidence>
<dbReference type="KEGG" id="api:103308018"/>
<dbReference type="InterPro" id="IPR019845">
    <property type="entry name" value="Squalene/phytoene_synthase_CS"/>
</dbReference>
<keyword evidence="6" id="KW-1185">Reference proteome</keyword>
<dbReference type="Pfam" id="PF00494">
    <property type="entry name" value="SQS_PSY"/>
    <property type="match status" value="1"/>
</dbReference>